<dbReference type="FunFam" id="3.40.50.300:FF:001112">
    <property type="entry name" value="Dynein heavy chain 12, axonemal"/>
    <property type="match status" value="1"/>
</dbReference>
<dbReference type="InterPro" id="IPR042222">
    <property type="entry name" value="Dynein_2_N"/>
</dbReference>
<evidence type="ECO:0000256" key="13">
    <source>
        <dbReference type="ARBA" id="ARBA00023212"/>
    </source>
</evidence>
<evidence type="ECO:0000256" key="7">
    <source>
        <dbReference type="ARBA" id="ARBA00022786"/>
    </source>
</evidence>
<dbReference type="FunFam" id="1.20.140.100:FF:000004">
    <property type="entry name" value="Dynein axonemal heavy chain 6"/>
    <property type="match status" value="1"/>
</dbReference>
<dbReference type="Pfam" id="PF12775">
    <property type="entry name" value="AAA_7"/>
    <property type="match status" value="1"/>
</dbReference>
<dbReference type="GO" id="GO:0045505">
    <property type="term" value="F:dynein intermediate chain binding"/>
    <property type="evidence" value="ECO:0007669"/>
    <property type="project" value="InterPro"/>
</dbReference>
<organism evidence="22 23">
    <name type="scientific">Rattus norvegicus</name>
    <name type="common">Rat</name>
    <dbReference type="NCBI Taxonomy" id="10116"/>
    <lineage>
        <taxon>Eukaryota</taxon>
        <taxon>Metazoa</taxon>
        <taxon>Chordata</taxon>
        <taxon>Craniata</taxon>
        <taxon>Vertebrata</taxon>
        <taxon>Euteleostomi</taxon>
        <taxon>Mammalia</taxon>
        <taxon>Eutheria</taxon>
        <taxon>Euarchontoglires</taxon>
        <taxon>Glires</taxon>
        <taxon>Rodentia</taxon>
        <taxon>Myomorpha</taxon>
        <taxon>Muroidea</taxon>
        <taxon>Muridae</taxon>
        <taxon>Murinae</taxon>
        <taxon>Rattus</taxon>
    </lineage>
</organism>
<keyword evidence="7" id="KW-0833">Ubl conjugation pathway</keyword>
<dbReference type="InterPro" id="IPR043157">
    <property type="entry name" value="Dynein_AAA1S"/>
</dbReference>
<dbReference type="InterPro" id="IPR027417">
    <property type="entry name" value="P-loop_NTPase"/>
</dbReference>
<dbReference type="GO" id="GO:0051959">
    <property type="term" value="F:dynein light intermediate chain binding"/>
    <property type="evidence" value="ECO:0007669"/>
    <property type="project" value="InterPro"/>
</dbReference>
<keyword evidence="6" id="KW-0547">Nucleotide-binding</keyword>
<keyword evidence="12" id="KW-0505">Motor protein</keyword>
<evidence type="ECO:0000256" key="1">
    <source>
        <dbReference type="ARBA" id="ARBA00004430"/>
    </source>
</evidence>
<dbReference type="Gene3D" id="3.40.50.300">
    <property type="entry name" value="P-loop containing nucleotide triphosphate hydrolases"/>
    <property type="match status" value="3"/>
</dbReference>
<evidence type="ECO:0000259" key="21">
    <source>
        <dbReference type="Pfam" id="PF17857"/>
    </source>
</evidence>
<dbReference type="FunFam" id="1.10.287.2620:FF:000002">
    <property type="entry name" value="Dynein heavy chain 2, axonemal"/>
    <property type="match status" value="1"/>
</dbReference>
<evidence type="ECO:0000313" key="24">
    <source>
        <dbReference type="RGD" id="619990"/>
    </source>
</evidence>
<dbReference type="FunFam" id="3.40.50.300:FF:000044">
    <property type="entry name" value="Dynein heavy chain 5, axonemal"/>
    <property type="match status" value="1"/>
</dbReference>
<evidence type="ECO:0000256" key="9">
    <source>
        <dbReference type="ARBA" id="ARBA00023017"/>
    </source>
</evidence>
<dbReference type="RGD" id="619990">
    <property type="gene designation" value="Dnah12"/>
</dbReference>
<keyword evidence="9" id="KW-0243">Dynein</keyword>
<keyword evidence="14" id="KW-0966">Cell projection</keyword>
<keyword evidence="11" id="KW-0969">Cilium</keyword>
<dbReference type="FunFam" id="3.20.180.20:FF:000003">
    <property type="entry name" value="Dynein heavy chain 12, axonemal"/>
    <property type="match status" value="1"/>
</dbReference>
<evidence type="ECO:0000256" key="15">
    <source>
        <dbReference type="ARBA" id="ARBA00069442"/>
    </source>
</evidence>
<dbReference type="GO" id="GO:0030286">
    <property type="term" value="C:dynein complex"/>
    <property type="evidence" value="ECO:0007669"/>
    <property type="project" value="UniProtKB-KW"/>
</dbReference>
<feature type="domain" description="Dynein heavy chain linker" evidence="18">
    <location>
        <begin position="552"/>
        <end position="985"/>
    </location>
</feature>
<comment type="similarity">
    <text evidence="2">Belongs to the dynein heavy chain family.</text>
</comment>
<sequence length="2252" mass="260295">MLMLIPEHLKEGKKREELLGSLINEVSMDFEKSMKRYLVQSVLVKPPVKWLEDEWGPLPESPEGLDYSNPWHSNFVQARSQILANLHIVHPTMKLLLELGYTTFSDIILLDLTGIRDRGPIDCEALRNDLSIQARKAEERIMNTWYPKVINLFTKKEALEGIKPEKVDSFYNCVSILMSNQLKDLLWRTVEEFVRLFDSRYILRLPIFKMELTFDDDKMEFYPTFQDLEDVVLGLIERISETLQTVQTVPSWLSGTTAPVNLDTELPEHVMYWALSTLRIAVHQNLEGVRAHYKTYVTNYNWLLDGTATKMIERFQSENHTFDEYTEFIERFFSLASEIMLLPQWAHYPMVRLDCEDLKTGLTNKAKAFANILLNDIASKHRKENESEFETIKEHALRVPETTEEMMELIAFIEKARTTGIQNLAQRIQESKRQMGYFLDTFLLSQEDLNLNASVLLWPSKINPVFDENDENSKRTKENELIAKREKLILEIEKESRRMEEFTEFAELDRMQQYVADVRHLQKRIQDSEEAVQFINKEEELFKWELTKYPELEKLKVTIEPYQKFFNFVLKWQRTEKRWMDGGFLDLNGESMEADIDEFSREVFKTLKFFQTKQKKELQEKRKAARKRSLMEEKPEEEPKESPTITMCATVMEQIKVFKEYIPTVSILCNPGMRARHWKQMSEIVGYDLTPDSGTTLRKVLKLNLTPYLESFEVISAGASKEFSLERAMNAMIATWDDISFHISLYRDTGVYILSSVDEIQAILDDQIIKTQTMRGSPFIKPFENEIKAWEDRLIRIQETIDEWLKVQAQWLYLEPIFCSEDIMQQMPEEGRQFQTVDRHWKDIMKFCAKDPKVLAATSLTGLLEKLQNCNDLLDKIMKGLNAYLEKKRLFFPRFFFLSNDEMLEILSETKDPLRVQPHLKKCFEGIAKLEFLTNLDIKAMYSSEGERVELISVISTSAARGAVEKWLIQVEDLMLRSIHDVIAASRLGLKKYYKELQYQLNDIVELVRGKLSKQTRITLGALVTIDVHARDVVMDMIDMGVSHDTDFQWLAQLRYYWEYENARVRIVNCNVKYAYEYLGNSPRLVITPLTDRCYRTLIGAFYLNLGGAPEGPAGTGKTETTKDLAKALAVQCVVFNCSDGLDYLAMGKFFKGLASSGAWACFDEFNRIELEVLSVVAQQILCIQRAIQQKLEVFVFEGTELRLNPNCFVAITMNPGYAGRSELPDNLKVLFRTVAMMVPNYALIAEISLYSYGFLNAKPLSVKIVMTYRLCSEQLSSQFHYDYGMRAVKAVLVAAGNLKLKYPNENEDILLLRSIKDVNEPKFLSHDIPLFNGITSDLFPGIKLPEADYQEFLECAYEACETQNLQPVKFFLEKIIQTYEMMIVRHGFMLVGEPFAAKTEVLHILADTLTLMNERNYGDEEKVMYRTVNPKSITMGQLFGQFDPVSHEWTDGIVANTFREFALAESPDRKWVVFDGPIDTLWIESMNTVLDDNKKLCLMSGEIIQMSPQMSLIFETMDLSQASPATVSRCGMIYLEPSQLGWEPIVASWLNSLKEPLNELEHQNLLKELFNWLVQPSLEFRRKKCKNIIMARLDKRRKGVFGPPMGKKCVVFIDDMNMPSLEKYGAQPPIELLRQFFDCGHWYDLKDTTKITLVDIELIAAMGPPGGGRNAVTPRFIRHFNICTINSFSDETMVRIFSSIMMFYLRTHDFSPEYFVLGHQIVSATMEIYKQSMGNLLPTPAKSHYTFNLRDFSRVIRGCLLIDKEAIESKHTMIRLFVHEVLRVFYDRLINDEDRNWLFLLIKNVIKDHFKESLENVFSHLRRGNSSINEEDLRNLMFGDYMNPDLEGDDRVYIEILNIHQFNEVVDQCLDEYNQTHKRRMNLVVFRYVLEHLSRICRILKQSGGNALLIGLGGSGRQSLTSLATSMAKMQIFQPEISKSYGMNEWREDIKSLLRNVGVKGQKTVFLITDTQIKEEAFLEDIDSVLNTGEVPNIFAADEKQEVMEGVRPVAQVGNKHGELSPLALFAFFVNRCKDNLHVVVAFSPIGDAFRNRLRQFPSLINCCTIDWFQPWPEDALERVAVSFLETVELTEVERHEIVPICKHFHTSIMNLSERFLEELGRHNYVTATSYLELIGSFRQLLTKKRQSVMEAKQRYVNGLDQLAFAESQIIEIESAQVEAKRKIVKLDEEIASGKAEEAQALKNECESDLAEAIPALEAALSALDTLKESVGFALGFHQEKETMMSCCLLL</sequence>
<dbReference type="GO" id="GO:0005874">
    <property type="term" value="C:microtubule"/>
    <property type="evidence" value="ECO:0007669"/>
    <property type="project" value="UniProtKB-KW"/>
</dbReference>
<evidence type="ECO:0000259" key="20">
    <source>
        <dbReference type="Pfam" id="PF12780"/>
    </source>
</evidence>
<dbReference type="Pfam" id="PF12774">
    <property type="entry name" value="AAA_6"/>
    <property type="match status" value="1"/>
</dbReference>
<evidence type="ECO:0000256" key="14">
    <source>
        <dbReference type="ARBA" id="ARBA00023273"/>
    </source>
</evidence>
<evidence type="ECO:0000256" key="16">
    <source>
        <dbReference type="SAM" id="Coils"/>
    </source>
</evidence>
<dbReference type="InterPro" id="IPR041589">
    <property type="entry name" value="DNAH3_AAA_lid_1"/>
</dbReference>
<dbReference type="GO" id="GO:0005524">
    <property type="term" value="F:ATP binding"/>
    <property type="evidence" value="ECO:0007669"/>
    <property type="project" value="UniProtKB-KW"/>
</dbReference>
<proteinExistence type="inferred from homology"/>
<dbReference type="FunFam" id="1.20.920.30:FF:000002">
    <property type="entry name" value="Dynein axonemal heavy chain 3"/>
    <property type="match status" value="1"/>
</dbReference>
<evidence type="ECO:0000256" key="4">
    <source>
        <dbReference type="ARBA" id="ARBA00022701"/>
    </source>
</evidence>
<dbReference type="InterPro" id="IPR035699">
    <property type="entry name" value="AAA_6"/>
</dbReference>
<dbReference type="InterPro" id="IPR026983">
    <property type="entry name" value="DHC"/>
</dbReference>
<evidence type="ECO:0000256" key="8">
    <source>
        <dbReference type="ARBA" id="ARBA00022840"/>
    </source>
</evidence>
<keyword evidence="8" id="KW-0067">ATP-binding</keyword>
<dbReference type="Pfam" id="PF12780">
    <property type="entry name" value="AAA_8"/>
    <property type="match status" value="1"/>
</dbReference>
<feature type="domain" description="Dynein heavy chain 3 AAA+ lid" evidence="21">
    <location>
        <begin position="1723"/>
        <end position="1813"/>
    </location>
</feature>
<evidence type="ECO:0000259" key="18">
    <source>
        <dbReference type="Pfam" id="PF08393"/>
    </source>
</evidence>
<dbReference type="Pfam" id="PF08393">
    <property type="entry name" value="DHC_N2"/>
    <property type="match status" value="1"/>
</dbReference>
<dbReference type="SUPFAM" id="SSF52540">
    <property type="entry name" value="P-loop containing nucleoside triphosphate hydrolases"/>
    <property type="match status" value="3"/>
</dbReference>
<dbReference type="InterPro" id="IPR024317">
    <property type="entry name" value="Dynein_heavy_chain_D4_dom"/>
</dbReference>
<evidence type="ECO:0000259" key="19">
    <source>
        <dbReference type="Pfam" id="PF12774"/>
    </source>
</evidence>
<accession>A6KMJ8</accession>
<feature type="domain" description="Dynein heavy chain AAA module D4" evidence="20">
    <location>
        <begin position="1882"/>
        <end position="2142"/>
    </location>
</feature>
<keyword evidence="3" id="KW-0963">Cytoplasm</keyword>
<protein>
    <recommendedName>
        <fullName evidence="15">Dynein axonemal heavy chain 12</fullName>
    </recommendedName>
</protein>
<gene>
    <name evidence="24" type="primary">Dnah12</name>
    <name evidence="22" type="ORF">rCG_39211</name>
</gene>
<feature type="domain" description="Dynein heavy chain hydrolytic ATP-binding dynein motor region" evidence="19">
    <location>
        <begin position="1074"/>
        <end position="1400"/>
    </location>
</feature>
<dbReference type="Proteomes" id="UP000234681">
    <property type="component" value="Chromosome 16"/>
</dbReference>
<dbReference type="Gene3D" id="1.20.920.20">
    <property type="match status" value="1"/>
</dbReference>
<feature type="coiled-coil region" evidence="16">
    <location>
        <begin position="478"/>
        <end position="538"/>
    </location>
</feature>
<evidence type="ECO:0000256" key="10">
    <source>
        <dbReference type="ARBA" id="ARBA00023054"/>
    </source>
</evidence>
<evidence type="ECO:0000256" key="17">
    <source>
        <dbReference type="SAM" id="MobiDB-lite"/>
    </source>
</evidence>
<keyword evidence="5" id="KW-0677">Repeat</keyword>
<name>A6KMJ8_RAT</name>
<keyword evidence="10 16" id="KW-0175">Coiled coil</keyword>
<dbReference type="Gene3D" id="1.20.58.1120">
    <property type="match status" value="1"/>
</dbReference>
<keyword evidence="13" id="KW-0206">Cytoskeleton</keyword>
<dbReference type="FunFam" id="3.40.50.300:FF:002141">
    <property type="entry name" value="Dynein heavy chain"/>
    <property type="match status" value="1"/>
</dbReference>
<dbReference type="Gene3D" id="1.10.287.2620">
    <property type="match status" value="1"/>
</dbReference>
<dbReference type="GO" id="GO:0005930">
    <property type="term" value="C:axoneme"/>
    <property type="evidence" value="ECO:0007669"/>
    <property type="project" value="UniProtKB-SubCell"/>
</dbReference>
<reference evidence="22 23" key="1">
    <citation type="submission" date="2005-09" db="EMBL/GenBank/DDBJ databases">
        <authorList>
            <person name="Mural R.J."/>
            <person name="Li P.W."/>
            <person name="Adams M.D."/>
            <person name="Amanatides P.G."/>
            <person name="Baden-Tillson H."/>
            <person name="Barnstead M."/>
            <person name="Chin S.H."/>
            <person name="Dew I."/>
            <person name="Evans C.A."/>
            <person name="Ferriera S."/>
            <person name="Flanigan M."/>
            <person name="Fosler C."/>
            <person name="Glodek A."/>
            <person name="Gu Z."/>
            <person name="Holt R.A."/>
            <person name="Jennings D."/>
            <person name="Kraft C.L."/>
            <person name="Lu F."/>
            <person name="Nguyen T."/>
            <person name="Nusskern D.R."/>
            <person name="Pfannkoch C.M."/>
            <person name="Sitter C."/>
            <person name="Sutton G.G."/>
            <person name="Venter J.C."/>
            <person name="Wang Z."/>
            <person name="Woodage T."/>
            <person name="Zheng X.H."/>
            <person name="Zhong F."/>
        </authorList>
    </citation>
    <scope>NUCLEOTIDE SEQUENCE [LARGE SCALE GENOMIC DNA]</scope>
    <source>
        <strain>BN</strain>
        <strain evidence="23">Sprague-Dawley</strain>
    </source>
</reference>
<evidence type="ECO:0000256" key="12">
    <source>
        <dbReference type="ARBA" id="ARBA00023175"/>
    </source>
</evidence>
<evidence type="ECO:0000313" key="22">
    <source>
        <dbReference type="EMBL" id="EDL75070.1"/>
    </source>
</evidence>
<dbReference type="Gene3D" id="1.20.920.30">
    <property type="match status" value="1"/>
</dbReference>
<keyword evidence="4" id="KW-0493">Microtubule</keyword>
<feature type="region of interest" description="Disordered" evidence="17">
    <location>
        <begin position="621"/>
        <end position="643"/>
    </location>
</feature>
<dbReference type="FunFam" id="1.10.8.710:FF:000004">
    <property type="entry name" value="Dynein axonemal heavy chain 6"/>
    <property type="match status" value="1"/>
</dbReference>
<evidence type="ECO:0000256" key="2">
    <source>
        <dbReference type="ARBA" id="ARBA00008887"/>
    </source>
</evidence>
<comment type="subcellular location">
    <subcellularLocation>
        <location evidence="1">Cytoplasm</location>
        <location evidence="1">Cytoskeleton</location>
        <location evidence="1">Cilium axoneme</location>
    </subcellularLocation>
</comment>
<dbReference type="Gene3D" id="1.10.8.710">
    <property type="match status" value="1"/>
</dbReference>
<evidence type="ECO:0000256" key="11">
    <source>
        <dbReference type="ARBA" id="ARBA00023069"/>
    </source>
</evidence>
<evidence type="ECO:0000256" key="5">
    <source>
        <dbReference type="ARBA" id="ARBA00022737"/>
    </source>
</evidence>
<evidence type="ECO:0000256" key="6">
    <source>
        <dbReference type="ARBA" id="ARBA00022741"/>
    </source>
</evidence>
<evidence type="ECO:0000256" key="3">
    <source>
        <dbReference type="ARBA" id="ARBA00022490"/>
    </source>
</evidence>
<dbReference type="Gene3D" id="1.20.140.100">
    <property type="entry name" value="Dynein heavy chain, N-terminal domain 2"/>
    <property type="match status" value="1"/>
</dbReference>
<dbReference type="GO" id="GO:0007018">
    <property type="term" value="P:microtubule-based movement"/>
    <property type="evidence" value="ECO:0007669"/>
    <property type="project" value="InterPro"/>
</dbReference>
<evidence type="ECO:0000313" key="23">
    <source>
        <dbReference type="Proteomes" id="UP000234681"/>
    </source>
</evidence>
<dbReference type="FunFam" id="1.20.58.1120:FF:000001">
    <property type="entry name" value="dynein heavy chain 2, axonemal"/>
    <property type="match status" value="1"/>
</dbReference>
<dbReference type="Pfam" id="PF17857">
    <property type="entry name" value="AAA_lid_1"/>
    <property type="match status" value="1"/>
</dbReference>
<dbReference type="EMBL" id="CH474067">
    <property type="protein sequence ID" value="EDL75070.1"/>
    <property type="molecule type" value="Genomic_DNA"/>
</dbReference>
<dbReference type="InterPro" id="IPR013602">
    <property type="entry name" value="Dynein_heavy_linker"/>
</dbReference>
<dbReference type="PANTHER" id="PTHR22878">
    <property type="entry name" value="DYNEIN HEAVY CHAIN 6, AXONEMAL-LIKE-RELATED"/>
    <property type="match status" value="1"/>
</dbReference>
<dbReference type="PANTHER" id="PTHR22878:SF70">
    <property type="entry name" value="DYNEIN HEAVY CHAIN 2, AXONEMAL"/>
    <property type="match status" value="1"/>
</dbReference>